<evidence type="ECO:0000313" key="3">
    <source>
        <dbReference type="Proteomes" id="UP000020077"/>
    </source>
</evidence>
<gene>
    <name evidence="2" type="ORF">AW09_002315</name>
</gene>
<dbReference type="Pfam" id="PF13304">
    <property type="entry name" value="AAA_21"/>
    <property type="match status" value="2"/>
</dbReference>
<protein>
    <submittedName>
        <fullName evidence="2">Putative ATPase</fullName>
    </submittedName>
</protein>
<feature type="domain" description="ATPase AAA-type core" evidence="1">
    <location>
        <begin position="282"/>
        <end position="362"/>
    </location>
</feature>
<dbReference type="Gene3D" id="3.40.50.300">
    <property type="entry name" value="P-loop containing nucleotide triphosphate hydrolases"/>
    <property type="match status" value="1"/>
</dbReference>
<accession>A0A080M607</accession>
<organism evidence="2 3">
    <name type="scientific">Candidatus Accumulibacter phosphatis</name>
    <dbReference type="NCBI Taxonomy" id="327160"/>
    <lineage>
        <taxon>Bacteria</taxon>
        <taxon>Pseudomonadati</taxon>
        <taxon>Pseudomonadota</taxon>
        <taxon>Betaproteobacteria</taxon>
        <taxon>Candidatus Accumulibacter</taxon>
    </lineage>
</organism>
<evidence type="ECO:0000259" key="1">
    <source>
        <dbReference type="Pfam" id="PF13304"/>
    </source>
</evidence>
<dbReference type="Proteomes" id="UP000020077">
    <property type="component" value="Unassembled WGS sequence"/>
</dbReference>
<dbReference type="PANTHER" id="PTHR40396">
    <property type="entry name" value="ATPASE-LIKE PROTEIN"/>
    <property type="match status" value="1"/>
</dbReference>
<feature type="domain" description="ATPase AAA-type core" evidence="1">
    <location>
        <begin position="50"/>
        <end position="154"/>
    </location>
</feature>
<dbReference type="InterPro" id="IPR003959">
    <property type="entry name" value="ATPase_AAA_core"/>
</dbReference>
<dbReference type="GO" id="GO:0016887">
    <property type="term" value="F:ATP hydrolysis activity"/>
    <property type="evidence" value="ECO:0007669"/>
    <property type="project" value="InterPro"/>
</dbReference>
<dbReference type="AlphaFoldDB" id="A0A080M607"/>
<dbReference type="GO" id="GO:0005524">
    <property type="term" value="F:ATP binding"/>
    <property type="evidence" value="ECO:0007669"/>
    <property type="project" value="InterPro"/>
</dbReference>
<evidence type="ECO:0000313" key="2">
    <source>
        <dbReference type="EMBL" id="KFB72494.1"/>
    </source>
</evidence>
<comment type="caution">
    <text evidence="2">The sequence shown here is derived from an EMBL/GenBank/DDBJ whole genome shotgun (WGS) entry which is preliminary data.</text>
</comment>
<sequence>MLLEFRVRNYRSIRDEQVLNLVASSGDKDLAETHLASTGLKALPSTVRSAVVYGANASGKSTLLLALNYMRAVVAESATVIQPGQTYNVQPFKLDEEFAMEPTEFELAFLVGGIRHQYAFSMTAQRIVRESLLVYRTSKPTQWFSRRLADDGETYVYEFSAYLTGSRKLWQDSTRPNALFLSTAAQLNSELLGPVFRWIVESVVVLPAGAIVNHDFTTALLATEEGRATIRDFLSAADISIADVQAVPRKGIRNQFVFHAGGVAHATHEESEFLVPIFQHSTPKGSAKFELHEESEGTQRLYGLVAPVVDVLKEGRILVVDEIDCSLHTLLVRRIISMFHDPALNKKGAQLIFSTHDTSLLDHTLFRRDQIWFTEKDGDQATRLYPLSDFSPRKHEAWERGYLMGRYGAVPFFGELPDILKHTSPGRPRALLQPSDLTAA</sequence>
<dbReference type="EMBL" id="JDVG02000382">
    <property type="protein sequence ID" value="KFB72494.1"/>
    <property type="molecule type" value="Genomic_DNA"/>
</dbReference>
<dbReference type="PANTHER" id="PTHR40396:SF1">
    <property type="entry name" value="ATPASE AAA-TYPE CORE DOMAIN-CONTAINING PROTEIN"/>
    <property type="match status" value="1"/>
</dbReference>
<name>A0A080M607_9PROT</name>
<dbReference type="SUPFAM" id="SSF52540">
    <property type="entry name" value="P-loop containing nucleoside triphosphate hydrolases"/>
    <property type="match status" value="1"/>
</dbReference>
<reference evidence="2 3" key="1">
    <citation type="submission" date="2014-02" db="EMBL/GenBank/DDBJ databases">
        <title>Expanding our view of genomic diversity in Candidatus Accumulibacter clades.</title>
        <authorList>
            <person name="Skennerton C.T."/>
            <person name="Barr J.J."/>
            <person name="Slater F.R."/>
            <person name="Bond P.L."/>
            <person name="Tyson G.W."/>
        </authorList>
    </citation>
    <scope>NUCLEOTIDE SEQUENCE [LARGE SCALE GENOMIC DNA]</scope>
    <source>
        <strain evidence="3">BA-91</strain>
    </source>
</reference>
<proteinExistence type="predicted"/>
<dbReference type="InterPro" id="IPR027417">
    <property type="entry name" value="P-loop_NTPase"/>
</dbReference>